<dbReference type="Gene3D" id="3.40.50.12170">
    <property type="entry name" value="Uncharacterised protein PF07075, DUF1343"/>
    <property type="match status" value="1"/>
</dbReference>
<gene>
    <name evidence="3" type="ORF">FGF68_04580</name>
</gene>
<evidence type="ECO:0000313" key="3">
    <source>
        <dbReference type="EMBL" id="TNJ37089.1"/>
    </source>
</evidence>
<sequence length="405" mass="44861">MVLVMLCMVLFSLVVPRMMGAAEQPRFMYGIDVLDELRCSPLQRKQRVGLITNRAAVSRSGEADYRVLLRHGVDLRWLMAPEHGFEIDVAAGELVGESRLGELMVHSLYGASRRPDVELLRGVDVLLFDLQDIGTRAYTYISTLYLAMDAAREAGIRIMVLDRPNPVAPLGRGGFVLDPAVRSFVGQFEVPFLHGMTVGQLAFWLQREKFPEVLLEVVPMAGYSAGLFGDEIDGFRFVPPSPNISDVLTAVAYPATVLLEATNISEGRGTDASFLQFGAPFVDRDDLVAALERFSLPGVEFQPVKFRPTASKYEGRTCEGARLLITDWSSFRPFRTSVALLIALRDLYPDKLDLETNGSFFDKLSGTPLLRKMLLAGTSLDDILAAAARSRSTFDPTSPLDRLYR</sequence>
<dbReference type="InterPro" id="IPR048503">
    <property type="entry name" value="NamZ_C"/>
</dbReference>
<dbReference type="PIRSF" id="PIRSF016719">
    <property type="entry name" value="UCP016719"/>
    <property type="match status" value="1"/>
</dbReference>
<dbReference type="Pfam" id="PF07075">
    <property type="entry name" value="NamZ_N"/>
    <property type="match status" value="1"/>
</dbReference>
<evidence type="ECO:0000313" key="4">
    <source>
        <dbReference type="Proteomes" id="UP000309544"/>
    </source>
</evidence>
<proteinExistence type="predicted"/>
<evidence type="ECO:0000259" key="1">
    <source>
        <dbReference type="Pfam" id="PF07075"/>
    </source>
</evidence>
<reference evidence="3 4" key="1">
    <citation type="submission" date="2019-05" db="EMBL/GenBank/DDBJ databases">
        <title>Draft Whole-Genome sequence of the green sulfur bacterium Prosthecochloris vibrioformis DSM 260.</title>
        <authorList>
            <person name="Meyer T.E."/>
            <person name="Kyndt J.A."/>
        </authorList>
    </citation>
    <scope>NUCLEOTIDE SEQUENCE [LARGE SCALE GENOMIC DNA]</scope>
    <source>
        <strain evidence="3 4">DSM 260</strain>
    </source>
</reference>
<feature type="domain" description="Peptidoglycan beta-N-acetylmuramidase NamZ C-terminal" evidence="2">
    <location>
        <begin position="252"/>
        <end position="395"/>
    </location>
</feature>
<dbReference type="EMBL" id="VDCI01000003">
    <property type="protein sequence ID" value="TNJ37089.1"/>
    <property type="molecule type" value="Genomic_DNA"/>
</dbReference>
<dbReference type="Pfam" id="PF20732">
    <property type="entry name" value="NamZ_C"/>
    <property type="match status" value="1"/>
</dbReference>
<keyword evidence="4" id="KW-1185">Reference proteome</keyword>
<dbReference type="Gene3D" id="3.90.1150.140">
    <property type="match status" value="1"/>
</dbReference>
<feature type="domain" description="Peptidoglycan beta-N-acetylmuramidase NamZ N-terminal" evidence="1">
    <location>
        <begin position="48"/>
        <end position="246"/>
    </location>
</feature>
<organism evidence="3 4">
    <name type="scientific">Prosthecochloris vibrioformis</name>
    <name type="common">Chlorobium vibrioforme</name>
    <dbReference type="NCBI Taxonomy" id="1098"/>
    <lineage>
        <taxon>Bacteria</taxon>
        <taxon>Pseudomonadati</taxon>
        <taxon>Chlorobiota</taxon>
        <taxon>Chlorobiia</taxon>
        <taxon>Chlorobiales</taxon>
        <taxon>Chlorobiaceae</taxon>
        <taxon>Prosthecochloris</taxon>
    </lineage>
</organism>
<dbReference type="InterPro" id="IPR048502">
    <property type="entry name" value="NamZ_N"/>
</dbReference>
<dbReference type="InterPro" id="IPR008302">
    <property type="entry name" value="NamZ"/>
</dbReference>
<dbReference type="Proteomes" id="UP000309544">
    <property type="component" value="Unassembled WGS sequence"/>
</dbReference>
<dbReference type="AlphaFoldDB" id="A0A5C4S1K3"/>
<protein>
    <submittedName>
        <fullName evidence="3">DUF1343 domain-containing protein</fullName>
    </submittedName>
</protein>
<dbReference type="PANTHER" id="PTHR42915">
    <property type="entry name" value="HYPOTHETICAL 460 KDA PROTEIN IN FEUA-SIGW INTERGENIC REGION [PRECURSOR]"/>
    <property type="match status" value="1"/>
</dbReference>
<name>A0A5C4S1K3_PROVB</name>
<accession>A0A5C4S1K3</accession>
<dbReference type="GO" id="GO:0033922">
    <property type="term" value="F:peptidoglycan beta-N-acetylmuramidase activity"/>
    <property type="evidence" value="ECO:0007669"/>
    <property type="project" value="InterPro"/>
</dbReference>
<dbReference type="PANTHER" id="PTHR42915:SF1">
    <property type="entry name" value="PEPTIDOGLYCAN BETA-N-ACETYLMURAMIDASE NAMZ"/>
    <property type="match status" value="1"/>
</dbReference>
<evidence type="ECO:0000259" key="2">
    <source>
        <dbReference type="Pfam" id="PF20732"/>
    </source>
</evidence>
<comment type="caution">
    <text evidence="3">The sequence shown here is derived from an EMBL/GenBank/DDBJ whole genome shotgun (WGS) entry which is preliminary data.</text>
</comment>